<name>A0ABW1P3K7_9PSEU</name>
<evidence type="ECO:0000313" key="4">
    <source>
        <dbReference type="Proteomes" id="UP001596220"/>
    </source>
</evidence>
<reference evidence="4" key="1">
    <citation type="journal article" date="2019" name="Int. J. Syst. Evol. Microbiol.">
        <title>The Global Catalogue of Microorganisms (GCM) 10K type strain sequencing project: providing services to taxonomists for standard genome sequencing and annotation.</title>
        <authorList>
            <consortium name="The Broad Institute Genomics Platform"/>
            <consortium name="The Broad Institute Genome Sequencing Center for Infectious Disease"/>
            <person name="Wu L."/>
            <person name="Ma J."/>
        </authorList>
    </citation>
    <scope>NUCLEOTIDE SEQUENCE [LARGE SCALE GENOMIC DNA]</scope>
    <source>
        <strain evidence="4">CGMCC 4.7246</strain>
    </source>
</reference>
<feature type="domain" description="AMP-dependent synthetase/ligase" evidence="2">
    <location>
        <begin position="12"/>
        <end position="379"/>
    </location>
</feature>
<sequence>MKPHDLGTLFDEVASRRPHTTVHLDRPFDIVPGDGPGAVEHTVPELAWLVREAAGWLHAAGLRRGERVAVVKRNHYDYALLACAAIRLGAVPALISGRLPDDVLEVLLKRLEPALLVTDRRPPADAARRVLSLDPAVEGALTLDDVRGQGVPAPRRRHDDEPLVIHHTSGTTGVPKLVVHTTRTLAHRPSRVGVARWPVIGARRDDVVANAASYAHVRAFRWTAGVFRRAPREVVLLSEAGSAERVFTQHPPTTLEALPAAYARWRPLAARPDNPFRDVRLFVSAYDAVHPPVVRTMLHASRRRWPVWVQGWGQSETGPLTSRVLTRRAVNRPFDARDLGRPAPGRTRLRVVDPATLEPVPHGRAGLLLARTAARCPGYVGEQDRWLAKTSGAWWHTGDLGVLTRGGAVRLLDREVDAVPGLSCLEVEDLLEDRLPEVVECVVLGAPGGPPVPVLVLDGPLDPPAWRRAVADLPPLAAPHVLAWDEVPRTATGKVRRLDLLIRLTGAADIHGSGRWT</sequence>
<dbReference type="Pfam" id="PF00501">
    <property type="entry name" value="AMP-binding"/>
    <property type="match status" value="1"/>
</dbReference>
<accession>A0ABW1P3K7</accession>
<dbReference type="Gene3D" id="3.30.300.30">
    <property type="match status" value="1"/>
</dbReference>
<protein>
    <submittedName>
        <fullName evidence="3">Class I adenylate-forming enzyme family protein</fullName>
    </submittedName>
</protein>
<dbReference type="InterPro" id="IPR000873">
    <property type="entry name" value="AMP-dep_synth/lig_dom"/>
</dbReference>
<dbReference type="Proteomes" id="UP001596220">
    <property type="component" value="Unassembled WGS sequence"/>
</dbReference>
<keyword evidence="4" id="KW-1185">Reference proteome</keyword>
<dbReference type="InterPro" id="IPR042099">
    <property type="entry name" value="ANL_N_sf"/>
</dbReference>
<evidence type="ECO:0000259" key="2">
    <source>
        <dbReference type="Pfam" id="PF00501"/>
    </source>
</evidence>
<comment type="similarity">
    <text evidence="1">Belongs to the ATP-dependent AMP-binding enzyme family.</text>
</comment>
<dbReference type="InterPro" id="IPR045851">
    <property type="entry name" value="AMP-bd_C_sf"/>
</dbReference>
<dbReference type="InterPro" id="IPR020845">
    <property type="entry name" value="AMP-binding_CS"/>
</dbReference>
<dbReference type="Gene3D" id="3.40.50.12780">
    <property type="entry name" value="N-terminal domain of ligase-like"/>
    <property type="match status" value="1"/>
</dbReference>
<evidence type="ECO:0000313" key="3">
    <source>
        <dbReference type="EMBL" id="MFC6089673.1"/>
    </source>
</evidence>
<dbReference type="EMBL" id="JBHSQO010000008">
    <property type="protein sequence ID" value="MFC6089673.1"/>
    <property type="molecule type" value="Genomic_DNA"/>
</dbReference>
<gene>
    <name evidence="3" type="ORF">ACFP3R_10360</name>
</gene>
<proteinExistence type="inferred from homology"/>
<comment type="caution">
    <text evidence="3">The sequence shown here is derived from an EMBL/GenBank/DDBJ whole genome shotgun (WGS) entry which is preliminary data.</text>
</comment>
<dbReference type="PANTHER" id="PTHR43201">
    <property type="entry name" value="ACYL-COA SYNTHETASE"/>
    <property type="match status" value="1"/>
</dbReference>
<dbReference type="PROSITE" id="PS00455">
    <property type="entry name" value="AMP_BINDING"/>
    <property type="match status" value="1"/>
</dbReference>
<dbReference type="RefSeq" id="WP_380635021.1">
    <property type="nucleotide sequence ID" value="NZ_JBHSQO010000008.1"/>
</dbReference>
<dbReference type="PANTHER" id="PTHR43201:SF8">
    <property type="entry name" value="ACYL-COA SYNTHETASE FAMILY MEMBER 3"/>
    <property type="match status" value="1"/>
</dbReference>
<organism evidence="3 4">
    <name type="scientific">Saccharothrix lopnurensis</name>
    <dbReference type="NCBI Taxonomy" id="1670621"/>
    <lineage>
        <taxon>Bacteria</taxon>
        <taxon>Bacillati</taxon>
        <taxon>Actinomycetota</taxon>
        <taxon>Actinomycetes</taxon>
        <taxon>Pseudonocardiales</taxon>
        <taxon>Pseudonocardiaceae</taxon>
        <taxon>Saccharothrix</taxon>
    </lineage>
</organism>
<dbReference type="SUPFAM" id="SSF56801">
    <property type="entry name" value="Acetyl-CoA synthetase-like"/>
    <property type="match status" value="1"/>
</dbReference>
<evidence type="ECO:0000256" key="1">
    <source>
        <dbReference type="ARBA" id="ARBA00006432"/>
    </source>
</evidence>